<keyword evidence="6 9" id="KW-1133">Transmembrane helix</keyword>
<feature type="transmembrane region" description="Helical" evidence="9">
    <location>
        <begin position="73"/>
        <end position="94"/>
    </location>
</feature>
<evidence type="ECO:0000256" key="5">
    <source>
        <dbReference type="ARBA" id="ARBA00022692"/>
    </source>
</evidence>
<keyword evidence="12" id="KW-1185">Reference proteome</keyword>
<protein>
    <recommendedName>
        <fullName evidence="9">TRAP transporter small permease protein</fullName>
    </recommendedName>
</protein>
<organism evidence="11 12">
    <name type="scientific">Ruixingdingia sedimenti</name>
    <dbReference type="NCBI Taxonomy" id="3073604"/>
    <lineage>
        <taxon>Bacteria</taxon>
        <taxon>Pseudomonadati</taxon>
        <taxon>Pseudomonadota</taxon>
        <taxon>Alphaproteobacteria</taxon>
        <taxon>Rhodobacterales</taxon>
        <taxon>Paracoccaceae</taxon>
        <taxon>Ruixingdingia</taxon>
    </lineage>
</organism>
<comment type="subcellular location">
    <subcellularLocation>
        <location evidence="1 9">Cell inner membrane</location>
        <topology evidence="1 9">Multi-pass membrane protein</topology>
    </subcellularLocation>
</comment>
<evidence type="ECO:0000256" key="1">
    <source>
        <dbReference type="ARBA" id="ARBA00004429"/>
    </source>
</evidence>
<evidence type="ECO:0000256" key="3">
    <source>
        <dbReference type="ARBA" id="ARBA00022475"/>
    </source>
</evidence>
<evidence type="ECO:0000256" key="8">
    <source>
        <dbReference type="ARBA" id="ARBA00038436"/>
    </source>
</evidence>
<keyword evidence="3" id="KW-1003">Cell membrane</keyword>
<comment type="caution">
    <text evidence="9">Lacks conserved residue(s) required for the propagation of feature annotation.</text>
</comment>
<keyword evidence="2 9" id="KW-0813">Transport</keyword>
<accession>A0ABU1FD56</accession>
<dbReference type="InterPro" id="IPR007387">
    <property type="entry name" value="TRAP_DctQ"/>
</dbReference>
<feature type="domain" description="Tripartite ATP-independent periplasmic transporters DctQ component" evidence="10">
    <location>
        <begin position="9"/>
        <end position="141"/>
    </location>
</feature>
<reference evidence="11 12" key="1">
    <citation type="submission" date="2023-09" db="EMBL/GenBank/DDBJ databases">
        <title>Xinfangfangia sedmenti sp. nov., isolated the sedment.</title>
        <authorList>
            <person name="Xu L."/>
        </authorList>
    </citation>
    <scope>NUCLEOTIDE SEQUENCE [LARGE SCALE GENOMIC DNA]</scope>
    <source>
        <strain evidence="11 12">LG-4</strain>
    </source>
</reference>
<evidence type="ECO:0000256" key="6">
    <source>
        <dbReference type="ARBA" id="ARBA00022989"/>
    </source>
</evidence>
<keyword evidence="7 9" id="KW-0472">Membrane</keyword>
<dbReference type="EMBL" id="JAVKPH010000034">
    <property type="protein sequence ID" value="MDR5654791.1"/>
    <property type="molecule type" value="Genomic_DNA"/>
</dbReference>
<gene>
    <name evidence="11" type="ORF">RGD00_19445</name>
</gene>
<proteinExistence type="inferred from homology"/>
<comment type="function">
    <text evidence="9">Part of the tripartite ATP-independent periplasmic (TRAP) transport system.</text>
</comment>
<comment type="similarity">
    <text evidence="8 9">Belongs to the TRAP transporter small permease family.</text>
</comment>
<keyword evidence="5 9" id="KW-0812">Transmembrane</keyword>
<feature type="transmembrane region" description="Helical" evidence="9">
    <location>
        <begin position="114"/>
        <end position="137"/>
    </location>
</feature>
<evidence type="ECO:0000313" key="12">
    <source>
        <dbReference type="Proteomes" id="UP001247754"/>
    </source>
</evidence>
<keyword evidence="4 9" id="KW-0997">Cell inner membrane</keyword>
<dbReference type="Pfam" id="PF04290">
    <property type="entry name" value="DctQ"/>
    <property type="match status" value="1"/>
</dbReference>
<evidence type="ECO:0000259" key="10">
    <source>
        <dbReference type="Pfam" id="PF04290"/>
    </source>
</evidence>
<dbReference type="RefSeq" id="WP_310458936.1">
    <property type="nucleotide sequence ID" value="NZ_JAVKPH010000034.1"/>
</dbReference>
<name>A0ABU1FD56_9RHOB</name>
<sequence>MGIVCIYALILLTFADVLARNLANQPIPGTLEVSMYWLMVPMSFVGIWWAGLQREHVRVTLLDDLMGANTARLAEIVVALAALGFLLATATVGFEEALKSMRGGEYEGAYKVVIWPVRFISALGFVGFALVVVAQLVQDLKTGVRPHGPTLEEPEAL</sequence>
<feature type="transmembrane region" description="Helical" evidence="9">
    <location>
        <begin position="35"/>
        <end position="52"/>
    </location>
</feature>
<evidence type="ECO:0000256" key="2">
    <source>
        <dbReference type="ARBA" id="ARBA00022448"/>
    </source>
</evidence>
<dbReference type="InterPro" id="IPR055348">
    <property type="entry name" value="DctQ"/>
</dbReference>
<evidence type="ECO:0000256" key="7">
    <source>
        <dbReference type="ARBA" id="ARBA00023136"/>
    </source>
</evidence>
<evidence type="ECO:0000256" key="9">
    <source>
        <dbReference type="RuleBase" id="RU369079"/>
    </source>
</evidence>
<dbReference type="PANTHER" id="PTHR35011">
    <property type="entry name" value="2,3-DIKETO-L-GULONATE TRAP TRANSPORTER SMALL PERMEASE PROTEIN YIAM"/>
    <property type="match status" value="1"/>
</dbReference>
<dbReference type="Proteomes" id="UP001247754">
    <property type="component" value="Unassembled WGS sequence"/>
</dbReference>
<dbReference type="PANTHER" id="PTHR35011:SF10">
    <property type="entry name" value="TRAP TRANSPORTER SMALL PERMEASE PROTEIN"/>
    <property type="match status" value="1"/>
</dbReference>
<comment type="subunit">
    <text evidence="9">The complex comprises the extracytoplasmic solute receptor protein and the two transmembrane proteins.</text>
</comment>
<evidence type="ECO:0000256" key="4">
    <source>
        <dbReference type="ARBA" id="ARBA00022519"/>
    </source>
</evidence>
<comment type="caution">
    <text evidence="11">The sequence shown here is derived from an EMBL/GenBank/DDBJ whole genome shotgun (WGS) entry which is preliminary data.</text>
</comment>
<evidence type="ECO:0000313" key="11">
    <source>
        <dbReference type="EMBL" id="MDR5654791.1"/>
    </source>
</evidence>